<dbReference type="EMBL" id="CP144751">
    <property type="protein sequence ID" value="WVZ84959.1"/>
    <property type="molecule type" value="Genomic_DNA"/>
</dbReference>
<dbReference type="Proteomes" id="UP001341281">
    <property type="component" value="Chromosome 07"/>
</dbReference>
<comment type="similarity">
    <text evidence="1 6">Belongs to the FHY3/FAR1 family.</text>
</comment>
<keyword evidence="9" id="KW-1185">Reference proteome</keyword>
<evidence type="ECO:0000256" key="5">
    <source>
        <dbReference type="PROSITE-ProRule" id="PRU00325"/>
    </source>
</evidence>
<evidence type="ECO:0000256" key="6">
    <source>
        <dbReference type="RuleBase" id="RU367018"/>
    </source>
</evidence>
<keyword evidence="4 6" id="KW-0862">Zinc</keyword>
<organism evidence="8 9">
    <name type="scientific">Paspalum notatum var. saurae</name>
    <dbReference type="NCBI Taxonomy" id="547442"/>
    <lineage>
        <taxon>Eukaryota</taxon>
        <taxon>Viridiplantae</taxon>
        <taxon>Streptophyta</taxon>
        <taxon>Embryophyta</taxon>
        <taxon>Tracheophyta</taxon>
        <taxon>Spermatophyta</taxon>
        <taxon>Magnoliopsida</taxon>
        <taxon>Liliopsida</taxon>
        <taxon>Poales</taxon>
        <taxon>Poaceae</taxon>
        <taxon>PACMAD clade</taxon>
        <taxon>Panicoideae</taxon>
        <taxon>Andropogonodae</taxon>
        <taxon>Paspaleae</taxon>
        <taxon>Paspalinae</taxon>
        <taxon>Paspalum</taxon>
    </lineage>
</organism>
<reference evidence="8 9" key="1">
    <citation type="submission" date="2024-02" db="EMBL/GenBank/DDBJ databases">
        <title>High-quality chromosome-scale genome assembly of Pensacola bahiagrass (Paspalum notatum Flugge var. saurae).</title>
        <authorList>
            <person name="Vega J.M."/>
            <person name="Podio M."/>
            <person name="Orjuela J."/>
            <person name="Siena L.A."/>
            <person name="Pessino S.C."/>
            <person name="Combes M.C."/>
            <person name="Mariac C."/>
            <person name="Albertini E."/>
            <person name="Pupilli F."/>
            <person name="Ortiz J.P.A."/>
            <person name="Leblanc O."/>
        </authorList>
    </citation>
    <scope>NUCLEOTIDE SEQUENCE [LARGE SCALE GENOMIC DNA]</scope>
    <source>
        <strain evidence="8">R1</strain>
        <tissue evidence="8">Leaf</tissue>
    </source>
</reference>
<dbReference type="AlphaFoldDB" id="A0AAQ3U3L8"/>
<gene>
    <name evidence="8" type="ORF">U9M48_031925</name>
</gene>
<dbReference type="PANTHER" id="PTHR31669:SF217">
    <property type="entry name" value="PROTEIN FAR1-RELATED SEQUENCE"/>
    <property type="match status" value="1"/>
</dbReference>
<protein>
    <recommendedName>
        <fullName evidence="6">Protein FAR1-RELATED SEQUENCE</fullName>
    </recommendedName>
</protein>
<dbReference type="GO" id="GO:0006355">
    <property type="term" value="P:regulation of DNA-templated transcription"/>
    <property type="evidence" value="ECO:0007669"/>
    <property type="project" value="UniProtKB-UniRule"/>
</dbReference>
<comment type="function">
    <text evidence="6">Putative transcription activator involved in regulating light control of development.</text>
</comment>
<name>A0AAQ3U3L8_PASNO</name>
<dbReference type="Pfam" id="PF10551">
    <property type="entry name" value="MULE"/>
    <property type="match status" value="1"/>
</dbReference>
<evidence type="ECO:0000313" key="8">
    <source>
        <dbReference type="EMBL" id="WVZ84959.1"/>
    </source>
</evidence>
<dbReference type="InterPro" id="IPR031052">
    <property type="entry name" value="FHY3/FAR1"/>
</dbReference>
<feature type="non-terminal residue" evidence="8">
    <location>
        <position position="1"/>
    </location>
</feature>
<feature type="domain" description="SWIM-type" evidence="7">
    <location>
        <begin position="271"/>
        <end position="307"/>
    </location>
</feature>
<keyword evidence="2 6" id="KW-0479">Metal-binding</keyword>
<comment type="subcellular location">
    <subcellularLocation>
        <location evidence="6">Nucleus</location>
    </subcellularLocation>
</comment>
<dbReference type="InterPro" id="IPR007527">
    <property type="entry name" value="Znf_SWIM"/>
</dbReference>
<evidence type="ECO:0000256" key="3">
    <source>
        <dbReference type="ARBA" id="ARBA00022771"/>
    </source>
</evidence>
<keyword evidence="6" id="KW-0539">Nucleus</keyword>
<evidence type="ECO:0000256" key="2">
    <source>
        <dbReference type="ARBA" id="ARBA00022723"/>
    </source>
</evidence>
<accession>A0AAQ3U3L8</accession>
<dbReference type="PANTHER" id="PTHR31669">
    <property type="entry name" value="PROTEIN FAR1-RELATED SEQUENCE 10-RELATED"/>
    <property type="match status" value="1"/>
</dbReference>
<dbReference type="GO" id="GO:0005634">
    <property type="term" value="C:nucleus"/>
    <property type="evidence" value="ECO:0007669"/>
    <property type="project" value="UniProtKB-SubCell"/>
</dbReference>
<dbReference type="PROSITE" id="PS50966">
    <property type="entry name" value="ZF_SWIM"/>
    <property type="match status" value="1"/>
</dbReference>
<evidence type="ECO:0000256" key="4">
    <source>
        <dbReference type="ARBA" id="ARBA00022833"/>
    </source>
</evidence>
<sequence>MFVGANHHLQCAVFGFALLGDETVETFEWVFNAFKTCMGGEGPRVMLTDQDPAMPVALGRVFPNIIHRLCLWHVQNRFMPFLNELYDRFKDDDFKSQFHSIIHHPLTIREFENAWAMMLEKFHLHEDVTLKNLYDIRQQWIPAFFKHDYCGLMVSTQHSESMNKLVKSAHVDANTPLHEFAKQMMKMLHCRKMKEAKEALGCKRKKETNTLYEFEIKVARAYTRAVMNWFEESMKYATAYKIARDPDGGVNDWVVQHTKRSNRIVWGQHEFKVMVDIEAGRYTCECKQWEHTGLFCVHLLRAFQVLQIDRIPKEYVLQRYTNLARQDVVFSRDDKKMKGKDGETQSYRQKTMLKSTMKVMNKASMSKAGHNKYLDVMGELMELLERVEPDIGVDESCETSDVEGDLDENNNGGVGHQPSTQHIHALHLDGACLPDVEARK</sequence>
<keyword evidence="3 5" id="KW-0863">Zinc-finger</keyword>
<evidence type="ECO:0000259" key="7">
    <source>
        <dbReference type="PROSITE" id="PS50966"/>
    </source>
</evidence>
<dbReference type="GO" id="GO:0008270">
    <property type="term" value="F:zinc ion binding"/>
    <property type="evidence" value="ECO:0007669"/>
    <property type="project" value="UniProtKB-UniRule"/>
</dbReference>
<evidence type="ECO:0000256" key="1">
    <source>
        <dbReference type="ARBA" id="ARBA00005889"/>
    </source>
</evidence>
<dbReference type="SMART" id="SM00575">
    <property type="entry name" value="ZnF_PMZ"/>
    <property type="match status" value="1"/>
</dbReference>
<proteinExistence type="inferred from homology"/>
<dbReference type="InterPro" id="IPR006564">
    <property type="entry name" value="Znf_PMZ"/>
</dbReference>
<evidence type="ECO:0000313" key="9">
    <source>
        <dbReference type="Proteomes" id="UP001341281"/>
    </source>
</evidence>
<dbReference type="Pfam" id="PF04434">
    <property type="entry name" value="SWIM"/>
    <property type="match status" value="1"/>
</dbReference>
<dbReference type="InterPro" id="IPR018289">
    <property type="entry name" value="MULE_transposase_dom"/>
</dbReference>